<comment type="caution">
    <text evidence="7">The sequence shown here is derived from an EMBL/GenBank/DDBJ whole genome shotgun (WGS) entry which is preliminary data.</text>
</comment>
<keyword evidence="8" id="KW-1185">Reference proteome</keyword>
<name>A0ABW9A1E5_9BURK</name>
<dbReference type="PROSITE" id="PS50977">
    <property type="entry name" value="HTH_TETR_2"/>
    <property type="match status" value="1"/>
</dbReference>
<dbReference type="SUPFAM" id="SSF48498">
    <property type="entry name" value="Tetracyclin repressor-like, C-terminal domain"/>
    <property type="match status" value="1"/>
</dbReference>
<dbReference type="PRINTS" id="PR00455">
    <property type="entry name" value="HTHTETR"/>
</dbReference>
<feature type="DNA-binding region" description="H-T-H motif" evidence="4">
    <location>
        <begin position="58"/>
        <end position="77"/>
    </location>
</feature>
<dbReference type="InterPro" id="IPR036271">
    <property type="entry name" value="Tet_transcr_reg_TetR-rel_C_sf"/>
</dbReference>
<dbReference type="InterPro" id="IPR009057">
    <property type="entry name" value="Homeodomain-like_sf"/>
</dbReference>
<dbReference type="PANTHER" id="PTHR30055:SF234">
    <property type="entry name" value="HTH-TYPE TRANSCRIPTIONAL REGULATOR BETI"/>
    <property type="match status" value="1"/>
</dbReference>
<feature type="region of interest" description="Disordered" evidence="5">
    <location>
        <begin position="1"/>
        <end position="34"/>
    </location>
</feature>
<feature type="domain" description="HTH tetR-type" evidence="6">
    <location>
        <begin position="35"/>
        <end position="95"/>
    </location>
</feature>
<dbReference type="PANTHER" id="PTHR30055">
    <property type="entry name" value="HTH-TYPE TRANSCRIPTIONAL REGULATOR RUTR"/>
    <property type="match status" value="1"/>
</dbReference>
<evidence type="ECO:0000256" key="1">
    <source>
        <dbReference type="ARBA" id="ARBA00023015"/>
    </source>
</evidence>
<protein>
    <submittedName>
        <fullName evidence="7">TetR family transcriptional regulator</fullName>
    </submittedName>
</protein>
<proteinExistence type="predicted"/>
<evidence type="ECO:0000256" key="5">
    <source>
        <dbReference type="SAM" id="MobiDB-lite"/>
    </source>
</evidence>
<reference evidence="7 8" key="1">
    <citation type="journal article" date="2024" name="Chem. Sci.">
        <title>Discovery of megapolipeptins by genome mining of a Burkholderiales bacteria collection.</title>
        <authorList>
            <person name="Paulo B.S."/>
            <person name="Recchia M.J.J."/>
            <person name="Lee S."/>
            <person name="Fergusson C.H."/>
            <person name="Romanowski S.B."/>
            <person name="Hernandez A."/>
            <person name="Krull N."/>
            <person name="Liu D.Y."/>
            <person name="Cavanagh H."/>
            <person name="Bos A."/>
            <person name="Gray C.A."/>
            <person name="Murphy B.T."/>
            <person name="Linington R.G."/>
            <person name="Eustaquio A.S."/>
        </authorList>
    </citation>
    <scope>NUCLEOTIDE SEQUENCE [LARGE SCALE GENOMIC DNA]</scope>
    <source>
        <strain evidence="7 8">RL16-012-BIC-B</strain>
    </source>
</reference>
<keyword evidence="3" id="KW-0804">Transcription</keyword>
<evidence type="ECO:0000259" key="6">
    <source>
        <dbReference type="PROSITE" id="PS50977"/>
    </source>
</evidence>
<dbReference type="InterPro" id="IPR050109">
    <property type="entry name" value="HTH-type_TetR-like_transc_reg"/>
</dbReference>
<evidence type="ECO:0000256" key="2">
    <source>
        <dbReference type="ARBA" id="ARBA00023125"/>
    </source>
</evidence>
<dbReference type="RefSeq" id="WP_408335654.1">
    <property type="nucleotide sequence ID" value="NZ_JAQQFH010000059.1"/>
</dbReference>
<dbReference type="Proteomes" id="UP001629249">
    <property type="component" value="Unassembled WGS sequence"/>
</dbReference>
<dbReference type="Gene3D" id="1.10.357.10">
    <property type="entry name" value="Tetracycline Repressor, domain 2"/>
    <property type="match status" value="1"/>
</dbReference>
<sequence>MNRKRETVEMATEPASVPRAGARRSVVPPGATRRPDRRQDILYSAERLFSSKGYHRVSLRDIATDANVPLALVGYYFGKKDELFRTIFERRKEYIEERITAIAEVDCSLANTEAVRTVIATWVQPVVDLRASEHGEWFSVLVARAIWEPGDETTNIVKTFYDPLANVFIDTMSRVLPSCTRDQIVWGYEFAVGALLMLIADRRVERLSLHGAKSGDPAQVERLIDFLNAGFLSIARRSTE</sequence>
<organism evidence="7 8">
    <name type="scientific">Paraburkholderia agricolaris</name>
    <dbReference type="NCBI Taxonomy" id="2152888"/>
    <lineage>
        <taxon>Bacteria</taxon>
        <taxon>Pseudomonadati</taxon>
        <taxon>Pseudomonadota</taxon>
        <taxon>Betaproteobacteria</taxon>
        <taxon>Burkholderiales</taxon>
        <taxon>Burkholderiaceae</taxon>
        <taxon>Paraburkholderia</taxon>
    </lineage>
</organism>
<accession>A0ABW9A1E5</accession>
<gene>
    <name evidence="7" type="ORF">PQR66_37885</name>
</gene>
<dbReference type="InterPro" id="IPR041586">
    <property type="entry name" value="PsrA_TetR_C"/>
</dbReference>
<evidence type="ECO:0000313" key="8">
    <source>
        <dbReference type="Proteomes" id="UP001629249"/>
    </source>
</evidence>
<evidence type="ECO:0000256" key="4">
    <source>
        <dbReference type="PROSITE-ProRule" id="PRU00335"/>
    </source>
</evidence>
<dbReference type="Pfam" id="PF00440">
    <property type="entry name" value="TetR_N"/>
    <property type="match status" value="1"/>
</dbReference>
<evidence type="ECO:0000313" key="7">
    <source>
        <dbReference type="EMBL" id="MFL9888848.1"/>
    </source>
</evidence>
<keyword evidence="1" id="KW-0805">Transcription regulation</keyword>
<dbReference type="EMBL" id="JAQQFN010000050">
    <property type="protein sequence ID" value="MFL9888848.1"/>
    <property type="molecule type" value="Genomic_DNA"/>
</dbReference>
<dbReference type="InterPro" id="IPR001647">
    <property type="entry name" value="HTH_TetR"/>
</dbReference>
<dbReference type="Pfam" id="PF17939">
    <property type="entry name" value="TetR_C_30"/>
    <property type="match status" value="1"/>
</dbReference>
<dbReference type="SUPFAM" id="SSF46689">
    <property type="entry name" value="Homeodomain-like"/>
    <property type="match status" value="1"/>
</dbReference>
<keyword evidence="2 4" id="KW-0238">DNA-binding</keyword>
<evidence type="ECO:0000256" key="3">
    <source>
        <dbReference type="ARBA" id="ARBA00023163"/>
    </source>
</evidence>